<evidence type="ECO:0000256" key="7">
    <source>
        <dbReference type="ARBA" id="ARBA00023065"/>
    </source>
</evidence>
<evidence type="ECO:0000256" key="5">
    <source>
        <dbReference type="ARBA" id="ARBA00022906"/>
    </source>
</evidence>
<protein>
    <submittedName>
        <fullName evidence="12">Uncharacterized protein</fullName>
    </submittedName>
</protein>
<keyword evidence="13" id="KW-1185">Reference proteome</keyword>
<comment type="caution">
    <text evidence="12">The sequence shown here is derived from an EMBL/GenBank/DDBJ whole genome shotgun (WGS) entry which is preliminary data.</text>
</comment>
<dbReference type="Pfam" id="PF16916">
    <property type="entry name" value="ZT_dimer"/>
    <property type="match status" value="1"/>
</dbReference>
<feature type="transmembrane region" description="Helical" evidence="9">
    <location>
        <begin position="105"/>
        <end position="128"/>
    </location>
</feature>
<dbReference type="GO" id="GO:0005385">
    <property type="term" value="F:zinc ion transmembrane transporter activity"/>
    <property type="evidence" value="ECO:0007669"/>
    <property type="project" value="TreeGrafter"/>
</dbReference>
<evidence type="ECO:0000256" key="9">
    <source>
        <dbReference type="SAM" id="Phobius"/>
    </source>
</evidence>
<dbReference type="Gene3D" id="1.20.1510.10">
    <property type="entry name" value="Cation efflux protein transmembrane domain"/>
    <property type="match status" value="1"/>
</dbReference>
<dbReference type="InterPro" id="IPR058533">
    <property type="entry name" value="Cation_efflux_TM"/>
</dbReference>
<evidence type="ECO:0000256" key="1">
    <source>
        <dbReference type="ARBA" id="ARBA00004141"/>
    </source>
</evidence>
<keyword evidence="5" id="KW-0862">Zinc</keyword>
<keyword evidence="6 9" id="KW-1133">Transmembrane helix</keyword>
<sequence>MTLEHRPNVFHSVSLPSQFGTTLFKKAVSKFSQFIDLMTEEYDLSLGSRSSTSIDLNSIKQEFTEIELNKKSDYRTTRLKFAIGFCFFLFVVQLVGGYISNSLALIADAFHMLSDVIGYVISLTSIYFATKSKTRKYPFGYRRMEVLGALASIALLWVLTLGLVLEAFDRIRHPQEINGKNMLVMAIGGVVVNGILIFVFGHDEDDGNDIARSPTKDTDEEANLVKVTEGIAEHTQTDINIRAAMLHAIGDLLCSVGVLISAVVVYYKPEAKWVDPLCTFVFAVIAIFTTLSVLKDIFIVLMQGTPKTLNIDDLKLRLVQIEGVSQVVDIQVWSLTMSDLVGSAELRVSPDIKISDLGRIVERSKSVFEKFGVEQSTVQVC</sequence>
<evidence type="ECO:0000313" key="12">
    <source>
        <dbReference type="EMBL" id="KAJ3254306.1"/>
    </source>
</evidence>
<reference evidence="12" key="1">
    <citation type="submission" date="2020-05" db="EMBL/GenBank/DDBJ databases">
        <title>Phylogenomic resolution of chytrid fungi.</title>
        <authorList>
            <person name="Stajich J.E."/>
            <person name="Amses K."/>
            <person name="Simmons R."/>
            <person name="Seto K."/>
            <person name="Myers J."/>
            <person name="Bonds A."/>
            <person name="Quandt C.A."/>
            <person name="Barry K."/>
            <person name="Liu P."/>
            <person name="Grigoriev I."/>
            <person name="Longcore J.E."/>
            <person name="James T.Y."/>
        </authorList>
    </citation>
    <scope>NUCLEOTIDE SEQUENCE</scope>
    <source>
        <strain evidence="12">PLAUS21</strain>
    </source>
</reference>
<feature type="transmembrane region" description="Helical" evidence="9">
    <location>
        <begin position="149"/>
        <end position="168"/>
    </location>
</feature>
<evidence type="ECO:0000259" key="10">
    <source>
        <dbReference type="Pfam" id="PF01545"/>
    </source>
</evidence>
<organism evidence="12 13">
    <name type="scientific">Boothiomyces macroporosus</name>
    <dbReference type="NCBI Taxonomy" id="261099"/>
    <lineage>
        <taxon>Eukaryota</taxon>
        <taxon>Fungi</taxon>
        <taxon>Fungi incertae sedis</taxon>
        <taxon>Chytridiomycota</taxon>
        <taxon>Chytridiomycota incertae sedis</taxon>
        <taxon>Chytridiomycetes</taxon>
        <taxon>Rhizophydiales</taxon>
        <taxon>Terramycetaceae</taxon>
        <taxon>Boothiomyces</taxon>
    </lineage>
</organism>
<dbReference type="InterPro" id="IPR002524">
    <property type="entry name" value="Cation_efflux"/>
</dbReference>
<keyword evidence="4 9" id="KW-0812">Transmembrane</keyword>
<keyword evidence="5" id="KW-0864">Zinc transport</keyword>
<feature type="domain" description="Cation efflux protein transmembrane" evidence="10">
    <location>
        <begin position="80"/>
        <end position="302"/>
    </location>
</feature>
<comment type="subcellular location">
    <subcellularLocation>
        <location evidence="1">Membrane</location>
        <topology evidence="1">Multi-pass membrane protein</topology>
    </subcellularLocation>
</comment>
<evidence type="ECO:0000313" key="13">
    <source>
        <dbReference type="Proteomes" id="UP001210925"/>
    </source>
</evidence>
<dbReference type="InterPro" id="IPR027470">
    <property type="entry name" value="Cation_efflux_CTD"/>
</dbReference>
<dbReference type="PANTHER" id="PTHR11562:SF17">
    <property type="entry name" value="RE54080P-RELATED"/>
    <property type="match status" value="1"/>
</dbReference>
<evidence type="ECO:0000256" key="2">
    <source>
        <dbReference type="ARBA" id="ARBA00008873"/>
    </source>
</evidence>
<proteinExistence type="inferred from homology"/>
<name>A0AAD5Y1W2_9FUNG</name>
<keyword evidence="8 9" id="KW-0472">Membrane</keyword>
<dbReference type="PANTHER" id="PTHR11562">
    <property type="entry name" value="CATION EFFLUX PROTEIN/ ZINC TRANSPORTER"/>
    <property type="match status" value="1"/>
</dbReference>
<dbReference type="InterPro" id="IPR050681">
    <property type="entry name" value="CDF/SLC30A"/>
</dbReference>
<comment type="similarity">
    <text evidence="2">Belongs to the cation diffusion facilitator (CDF) transporter (TC 2.A.4) family. SLC30A subfamily.</text>
</comment>
<feature type="transmembrane region" description="Helical" evidence="9">
    <location>
        <begin position="180"/>
        <end position="200"/>
    </location>
</feature>
<accession>A0AAD5Y1W2</accession>
<dbReference type="SUPFAM" id="SSF161111">
    <property type="entry name" value="Cation efflux protein transmembrane domain-like"/>
    <property type="match status" value="1"/>
</dbReference>
<dbReference type="GO" id="GO:0030003">
    <property type="term" value="P:intracellular monoatomic cation homeostasis"/>
    <property type="evidence" value="ECO:0007669"/>
    <property type="project" value="UniProtKB-ARBA"/>
</dbReference>
<gene>
    <name evidence="12" type="ORF">HK103_007276</name>
</gene>
<dbReference type="NCBIfam" id="TIGR01297">
    <property type="entry name" value="CDF"/>
    <property type="match status" value="1"/>
</dbReference>
<feature type="transmembrane region" description="Helical" evidence="9">
    <location>
        <begin position="273"/>
        <end position="294"/>
    </location>
</feature>
<dbReference type="InterPro" id="IPR027469">
    <property type="entry name" value="Cation_efflux_TMD_sf"/>
</dbReference>
<feature type="transmembrane region" description="Helical" evidence="9">
    <location>
        <begin position="244"/>
        <end position="267"/>
    </location>
</feature>
<dbReference type="AlphaFoldDB" id="A0AAD5Y1W2"/>
<evidence type="ECO:0000256" key="3">
    <source>
        <dbReference type="ARBA" id="ARBA00022448"/>
    </source>
</evidence>
<keyword evidence="7" id="KW-0406">Ion transport</keyword>
<evidence type="ECO:0000256" key="4">
    <source>
        <dbReference type="ARBA" id="ARBA00022692"/>
    </source>
</evidence>
<evidence type="ECO:0000259" key="11">
    <source>
        <dbReference type="Pfam" id="PF16916"/>
    </source>
</evidence>
<dbReference type="GO" id="GO:0098771">
    <property type="term" value="P:inorganic ion homeostasis"/>
    <property type="evidence" value="ECO:0007669"/>
    <property type="project" value="UniProtKB-ARBA"/>
</dbReference>
<dbReference type="GO" id="GO:0005886">
    <property type="term" value="C:plasma membrane"/>
    <property type="evidence" value="ECO:0007669"/>
    <property type="project" value="TreeGrafter"/>
</dbReference>
<feature type="transmembrane region" description="Helical" evidence="9">
    <location>
        <begin position="79"/>
        <end position="99"/>
    </location>
</feature>
<feature type="domain" description="Cation efflux protein cytoplasmic" evidence="11">
    <location>
        <begin position="308"/>
        <end position="380"/>
    </location>
</feature>
<dbReference type="Pfam" id="PF01545">
    <property type="entry name" value="Cation_efflux"/>
    <property type="match status" value="1"/>
</dbReference>
<keyword evidence="3" id="KW-0813">Transport</keyword>
<dbReference type="EMBL" id="JADGKB010000088">
    <property type="protein sequence ID" value="KAJ3254306.1"/>
    <property type="molecule type" value="Genomic_DNA"/>
</dbReference>
<evidence type="ECO:0000256" key="8">
    <source>
        <dbReference type="ARBA" id="ARBA00023136"/>
    </source>
</evidence>
<dbReference type="Proteomes" id="UP001210925">
    <property type="component" value="Unassembled WGS sequence"/>
</dbReference>
<evidence type="ECO:0000256" key="6">
    <source>
        <dbReference type="ARBA" id="ARBA00022989"/>
    </source>
</evidence>